<dbReference type="RefSeq" id="WP_111345187.1">
    <property type="nucleotide sequence ID" value="NZ_JAIWKD010000002.1"/>
</dbReference>
<keyword evidence="3" id="KW-1185">Reference proteome</keyword>
<protein>
    <submittedName>
        <fullName evidence="2">XapX domain-containing protein</fullName>
    </submittedName>
</protein>
<organism evidence="2 3">
    <name type="scientific">Acuticoccus sediminis</name>
    <dbReference type="NCBI Taxonomy" id="2184697"/>
    <lineage>
        <taxon>Bacteria</taxon>
        <taxon>Pseudomonadati</taxon>
        <taxon>Pseudomonadota</taxon>
        <taxon>Alphaproteobacteria</taxon>
        <taxon>Hyphomicrobiales</taxon>
        <taxon>Amorphaceae</taxon>
        <taxon>Acuticoccus</taxon>
    </lineage>
</organism>
<sequence>MTGTTAYVASLAAGILVGVVYGLIGVHSPAPPLIALCGLFGILIGEQVVPIVRRLLRGEDVASFLRVGCARHILGHLPKNEPDRDA</sequence>
<dbReference type="InterPro" id="IPR020017">
    <property type="entry name" value="XapX_domain"/>
</dbReference>
<accession>A0A8B2P0Z9</accession>
<dbReference type="InterPro" id="IPR009872">
    <property type="entry name" value="DUF1427"/>
</dbReference>
<dbReference type="AlphaFoldDB" id="A0A8B2P0Z9"/>
<evidence type="ECO:0000313" key="3">
    <source>
        <dbReference type="Proteomes" id="UP000249590"/>
    </source>
</evidence>
<dbReference type="Pfam" id="PF07235">
    <property type="entry name" value="DUF1427"/>
    <property type="match status" value="1"/>
</dbReference>
<keyword evidence="1" id="KW-0472">Membrane</keyword>
<dbReference type="OrthoDB" id="4302993at2"/>
<keyword evidence="1" id="KW-1133">Transmembrane helix</keyword>
<gene>
    <name evidence="2" type="ORF">DLJ53_11190</name>
</gene>
<feature type="transmembrane region" description="Helical" evidence="1">
    <location>
        <begin position="30"/>
        <end position="49"/>
    </location>
</feature>
<comment type="caution">
    <text evidence="2">The sequence shown here is derived from an EMBL/GenBank/DDBJ whole genome shotgun (WGS) entry which is preliminary data.</text>
</comment>
<proteinExistence type="predicted"/>
<evidence type="ECO:0000313" key="2">
    <source>
        <dbReference type="EMBL" id="RAI01947.1"/>
    </source>
</evidence>
<keyword evidence="1" id="KW-0812">Transmembrane</keyword>
<name>A0A8B2P0Z9_9HYPH</name>
<dbReference type="NCBIfam" id="TIGR03510">
    <property type="entry name" value="XapX"/>
    <property type="match status" value="1"/>
</dbReference>
<dbReference type="EMBL" id="QHHQ01000002">
    <property type="protein sequence ID" value="RAI01947.1"/>
    <property type="molecule type" value="Genomic_DNA"/>
</dbReference>
<evidence type="ECO:0000256" key="1">
    <source>
        <dbReference type="SAM" id="Phobius"/>
    </source>
</evidence>
<feature type="transmembrane region" description="Helical" evidence="1">
    <location>
        <begin position="7"/>
        <end position="24"/>
    </location>
</feature>
<reference evidence="2 3" key="1">
    <citation type="submission" date="2018-05" db="EMBL/GenBank/DDBJ databases">
        <title>Acuticoccus sediminis sp. nov., isolated from deep-sea sediment of Indian Ocean.</title>
        <authorList>
            <person name="Liu X."/>
            <person name="Lai Q."/>
            <person name="Du Y."/>
            <person name="Sun F."/>
            <person name="Zhang X."/>
            <person name="Wang S."/>
            <person name="Shao Z."/>
        </authorList>
    </citation>
    <scope>NUCLEOTIDE SEQUENCE [LARGE SCALE GENOMIC DNA]</scope>
    <source>
        <strain evidence="2 3">PTG4-2</strain>
    </source>
</reference>
<dbReference type="Proteomes" id="UP000249590">
    <property type="component" value="Unassembled WGS sequence"/>
</dbReference>